<dbReference type="Proteomes" id="UP000237000">
    <property type="component" value="Unassembled WGS sequence"/>
</dbReference>
<keyword evidence="5 11" id="KW-0479">Metal-binding</keyword>
<organism evidence="15 16">
    <name type="scientific">Trema orientale</name>
    <name type="common">Charcoal tree</name>
    <name type="synonym">Celtis orientalis</name>
    <dbReference type="NCBI Taxonomy" id="63057"/>
    <lineage>
        <taxon>Eukaryota</taxon>
        <taxon>Viridiplantae</taxon>
        <taxon>Streptophyta</taxon>
        <taxon>Embryophyta</taxon>
        <taxon>Tracheophyta</taxon>
        <taxon>Spermatophyta</taxon>
        <taxon>Magnoliopsida</taxon>
        <taxon>eudicotyledons</taxon>
        <taxon>Gunneridae</taxon>
        <taxon>Pentapetalae</taxon>
        <taxon>rosids</taxon>
        <taxon>fabids</taxon>
        <taxon>Rosales</taxon>
        <taxon>Cannabaceae</taxon>
        <taxon>Trema</taxon>
    </lineage>
</organism>
<evidence type="ECO:0000313" key="16">
    <source>
        <dbReference type="Proteomes" id="UP000237000"/>
    </source>
</evidence>
<dbReference type="STRING" id="63057.A0A2P5CU41"/>
<keyword evidence="7 12" id="KW-0560">Oxidoreductase</keyword>
<dbReference type="PRINTS" id="PR00463">
    <property type="entry name" value="EP450I"/>
</dbReference>
<keyword evidence="14" id="KW-0732">Signal</keyword>
<evidence type="ECO:0000256" key="5">
    <source>
        <dbReference type="ARBA" id="ARBA00022723"/>
    </source>
</evidence>
<dbReference type="InterPro" id="IPR036396">
    <property type="entry name" value="Cyt_P450_sf"/>
</dbReference>
<evidence type="ECO:0000256" key="2">
    <source>
        <dbReference type="ARBA" id="ARBA00010617"/>
    </source>
</evidence>
<dbReference type="InterPro" id="IPR002401">
    <property type="entry name" value="Cyt_P450_E_grp-I"/>
</dbReference>
<evidence type="ECO:0000313" key="15">
    <source>
        <dbReference type="EMBL" id="PON64466.1"/>
    </source>
</evidence>
<dbReference type="PANTHER" id="PTHR24282:SF20">
    <property type="entry name" value="CYTOCHROME P450 CYP749A22-LIKE"/>
    <property type="match status" value="1"/>
</dbReference>
<dbReference type="PROSITE" id="PS00086">
    <property type="entry name" value="CYTOCHROME_P450"/>
    <property type="match status" value="1"/>
</dbReference>
<evidence type="ECO:0000256" key="11">
    <source>
        <dbReference type="PIRSR" id="PIRSR602401-1"/>
    </source>
</evidence>
<keyword evidence="4" id="KW-0812">Transmembrane</keyword>
<dbReference type="Gene3D" id="1.10.630.10">
    <property type="entry name" value="Cytochrome P450"/>
    <property type="match status" value="1"/>
</dbReference>
<dbReference type="PANTHER" id="PTHR24282">
    <property type="entry name" value="CYTOCHROME P450 FAMILY MEMBER"/>
    <property type="match status" value="1"/>
</dbReference>
<accession>A0A2P5CU41</accession>
<evidence type="ECO:0000256" key="1">
    <source>
        <dbReference type="ARBA" id="ARBA00004167"/>
    </source>
</evidence>
<dbReference type="InterPro" id="IPR050665">
    <property type="entry name" value="Cytochrome_P450_Monooxygen"/>
</dbReference>
<feature type="coiled-coil region" evidence="13">
    <location>
        <begin position="254"/>
        <end position="281"/>
    </location>
</feature>
<keyword evidence="6" id="KW-1133">Transmembrane helix</keyword>
<comment type="cofactor">
    <cofactor evidence="11">
        <name>heme</name>
        <dbReference type="ChEBI" id="CHEBI:30413"/>
    </cofactor>
</comment>
<evidence type="ECO:0000256" key="4">
    <source>
        <dbReference type="ARBA" id="ARBA00022692"/>
    </source>
</evidence>
<comment type="similarity">
    <text evidence="2 12">Belongs to the cytochrome P450 family.</text>
</comment>
<dbReference type="GO" id="GO:0005506">
    <property type="term" value="F:iron ion binding"/>
    <property type="evidence" value="ECO:0007669"/>
    <property type="project" value="InterPro"/>
</dbReference>
<keyword evidence="9 12" id="KW-0503">Monooxygenase</keyword>
<sequence>MMLSCFLCLFLLLALAKIFDKLWWIPTRIQHLMASQGIKGPSYRFIHGSTEEITTLKREAMSSPMGLSHAIFPRIQPHIHSWVNAYGKNYLQWHGLEAEFVITEPENRAYPKAEKKGYMKKLLEDGLVTTEGEKGTKLRKLANYAFHAKSLRVMISEIVSSVEMVLERWKHHEGKEVEVFEQFRLLTSEIISRTAFGSSYGEGSKIFDMLRRLILLASRNSYTSIDFLASGNKPLYLKKQLSLTIQFFCSKILKNKDETEAEMLEKEIHKWIKELIKNREEKVMNDIGEEKGNKFGSDFLGVLIKARHEPNDKQRISLDDLVDEYKTFYVVGQETTNSLLAWTVFLLALHTDWQVETRKEVLNLFGQEKPNPDGISKLKTMSTVINESLRLYPSVIGIIRKVDREVGLGNLILPPNLHFYISNLALHHDPQIWGEDVHQFKPERFSQGIAKAANDSSGASFFPFGIGPRTCVGMNLALTQAKIALSMILQRYAFTLSTAYVHAPFQLSTLHAQHGVQVMLQPLSE</sequence>
<keyword evidence="8 11" id="KW-0408">Iron</keyword>
<evidence type="ECO:0000256" key="8">
    <source>
        <dbReference type="ARBA" id="ARBA00023004"/>
    </source>
</evidence>
<evidence type="ECO:0000256" key="14">
    <source>
        <dbReference type="SAM" id="SignalP"/>
    </source>
</evidence>
<protein>
    <submittedName>
        <fullName evidence="15">Cytochrome P450, E-class, group I</fullName>
    </submittedName>
</protein>
<keyword evidence="10" id="KW-0472">Membrane</keyword>
<feature type="signal peptide" evidence="14">
    <location>
        <begin position="1"/>
        <end position="16"/>
    </location>
</feature>
<dbReference type="GO" id="GO:0016705">
    <property type="term" value="F:oxidoreductase activity, acting on paired donors, with incorporation or reduction of molecular oxygen"/>
    <property type="evidence" value="ECO:0007669"/>
    <property type="project" value="InterPro"/>
</dbReference>
<gene>
    <name evidence="15" type="ORF">TorRG33x02_273150</name>
</gene>
<name>A0A2P5CU41_TREOI</name>
<dbReference type="GO" id="GO:0020037">
    <property type="term" value="F:heme binding"/>
    <property type="evidence" value="ECO:0007669"/>
    <property type="project" value="InterPro"/>
</dbReference>
<comment type="caution">
    <text evidence="15">The sequence shown here is derived from an EMBL/GenBank/DDBJ whole genome shotgun (WGS) entry which is preliminary data.</text>
</comment>
<evidence type="ECO:0000256" key="7">
    <source>
        <dbReference type="ARBA" id="ARBA00023002"/>
    </source>
</evidence>
<keyword evidence="3 11" id="KW-0349">Heme</keyword>
<dbReference type="InterPro" id="IPR017972">
    <property type="entry name" value="Cyt_P450_CS"/>
</dbReference>
<dbReference type="AlphaFoldDB" id="A0A2P5CU41"/>
<keyword evidence="13" id="KW-0175">Coiled coil</keyword>
<evidence type="ECO:0000256" key="13">
    <source>
        <dbReference type="SAM" id="Coils"/>
    </source>
</evidence>
<evidence type="ECO:0000256" key="10">
    <source>
        <dbReference type="ARBA" id="ARBA00023136"/>
    </source>
</evidence>
<dbReference type="SUPFAM" id="SSF48264">
    <property type="entry name" value="Cytochrome P450"/>
    <property type="match status" value="1"/>
</dbReference>
<reference evidence="16" key="1">
    <citation type="submission" date="2016-06" db="EMBL/GenBank/DDBJ databases">
        <title>Parallel loss of symbiosis genes in relatives of nitrogen-fixing non-legume Parasponia.</title>
        <authorList>
            <person name="Van Velzen R."/>
            <person name="Holmer R."/>
            <person name="Bu F."/>
            <person name="Rutten L."/>
            <person name="Van Zeijl A."/>
            <person name="Liu W."/>
            <person name="Santuari L."/>
            <person name="Cao Q."/>
            <person name="Sharma T."/>
            <person name="Shen D."/>
            <person name="Roswanjaya Y."/>
            <person name="Wardhani T."/>
            <person name="Kalhor M.S."/>
            <person name="Jansen J."/>
            <person name="Van den Hoogen J."/>
            <person name="Gungor B."/>
            <person name="Hartog M."/>
            <person name="Hontelez J."/>
            <person name="Verver J."/>
            <person name="Yang W.-C."/>
            <person name="Schijlen E."/>
            <person name="Repin R."/>
            <person name="Schilthuizen M."/>
            <person name="Schranz E."/>
            <person name="Heidstra R."/>
            <person name="Miyata K."/>
            <person name="Fedorova E."/>
            <person name="Kohlen W."/>
            <person name="Bisseling T."/>
            <person name="Smit S."/>
            <person name="Geurts R."/>
        </authorList>
    </citation>
    <scope>NUCLEOTIDE SEQUENCE [LARGE SCALE GENOMIC DNA]</scope>
    <source>
        <strain evidence="16">cv. RG33-2</strain>
    </source>
</reference>
<evidence type="ECO:0000256" key="9">
    <source>
        <dbReference type="ARBA" id="ARBA00023033"/>
    </source>
</evidence>
<evidence type="ECO:0000256" key="12">
    <source>
        <dbReference type="RuleBase" id="RU000461"/>
    </source>
</evidence>
<dbReference type="GO" id="GO:0016020">
    <property type="term" value="C:membrane"/>
    <property type="evidence" value="ECO:0007669"/>
    <property type="project" value="UniProtKB-SubCell"/>
</dbReference>
<proteinExistence type="inferred from homology"/>
<dbReference type="OrthoDB" id="1470350at2759"/>
<evidence type="ECO:0000256" key="6">
    <source>
        <dbReference type="ARBA" id="ARBA00022989"/>
    </source>
</evidence>
<keyword evidence="16" id="KW-1185">Reference proteome</keyword>
<dbReference type="InParanoid" id="A0A2P5CU41"/>
<feature type="binding site" description="axial binding residue" evidence="11">
    <location>
        <position position="471"/>
    </location>
    <ligand>
        <name>heme</name>
        <dbReference type="ChEBI" id="CHEBI:30413"/>
    </ligand>
    <ligandPart>
        <name>Fe</name>
        <dbReference type="ChEBI" id="CHEBI:18248"/>
    </ligandPart>
</feature>
<comment type="subcellular location">
    <subcellularLocation>
        <location evidence="1">Membrane</location>
        <topology evidence="1">Single-pass membrane protein</topology>
    </subcellularLocation>
</comment>
<evidence type="ECO:0000256" key="3">
    <source>
        <dbReference type="ARBA" id="ARBA00022617"/>
    </source>
</evidence>
<dbReference type="EMBL" id="JXTC01000328">
    <property type="protein sequence ID" value="PON64466.1"/>
    <property type="molecule type" value="Genomic_DNA"/>
</dbReference>
<dbReference type="InterPro" id="IPR001128">
    <property type="entry name" value="Cyt_P450"/>
</dbReference>
<dbReference type="Pfam" id="PF00067">
    <property type="entry name" value="p450"/>
    <property type="match status" value="1"/>
</dbReference>
<dbReference type="PRINTS" id="PR00385">
    <property type="entry name" value="P450"/>
</dbReference>
<feature type="chain" id="PRO_5015123936" evidence="14">
    <location>
        <begin position="17"/>
        <end position="525"/>
    </location>
</feature>
<dbReference type="GO" id="GO:0004497">
    <property type="term" value="F:monooxygenase activity"/>
    <property type="evidence" value="ECO:0007669"/>
    <property type="project" value="UniProtKB-KW"/>
</dbReference>